<dbReference type="Gene3D" id="3.30.2130.30">
    <property type="match status" value="1"/>
</dbReference>
<evidence type="ECO:0000256" key="16">
    <source>
        <dbReference type="ARBA" id="ARBA00077849"/>
    </source>
</evidence>
<dbReference type="PANTHER" id="PTHR43209">
    <property type="entry name" value="TRNA SULFURTRANSFERASE"/>
    <property type="match status" value="1"/>
</dbReference>
<reference evidence="21 22" key="1">
    <citation type="submission" date="2019-06" db="EMBL/GenBank/DDBJ databases">
        <title>Sequencing the genomes of 1000 actinobacteria strains.</title>
        <authorList>
            <person name="Klenk H.-P."/>
        </authorList>
    </citation>
    <scope>NUCLEOTIDE SEQUENCE [LARGE SCALE GENOMIC DNA]</scope>
    <source>
        <strain evidence="21 22">DSM 45015</strain>
    </source>
</reference>
<keyword evidence="3 18" id="KW-0820">tRNA-binding</keyword>
<dbReference type="InterPro" id="IPR050102">
    <property type="entry name" value="tRNA_sulfurtransferase_ThiI"/>
</dbReference>
<dbReference type="InterPro" id="IPR003720">
    <property type="entry name" value="tRNA_STrfase"/>
</dbReference>
<comment type="catalytic activity">
    <reaction evidence="9 18">
        <text>[ThiI sulfur-carrier protein]-S-sulfanyl-L-cysteine + a uridine in tRNA + 2 reduced [2Fe-2S]-[ferredoxin] + ATP + H(+) = [ThiI sulfur-carrier protein]-L-cysteine + a 4-thiouridine in tRNA + 2 oxidized [2Fe-2S]-[ferredoxin] + AMP + diphosphate</text>
        <dbReference type="Rhea" id="RHEA:24176"/>
        <dbReference type="Rhea" id="RHEA-COMP:10000"/>
        <dbReference type="Rhea" id="RHEA-COMP:10001"/>
        <dbReference type="Rhea" id="RHEA-COMP:13337"/>
        <dbReference type="Rhea" id="RHEA-COMP:13338"/>
        <dbReference type="Rhea" id="RHEA-COMP:13339"/>
        <dbReference type="Rhea" id="RHEA-COMP:13340"/>
        <dbReference type="ChEBI" id="CHEBI:15378"/>
        <dbReference type="ChEBI" id="CHEBI:29950"/>
        <dbReference type="ChEBI" id="CHEBI:30616"/>
        <dbReference type="ChEBI" id="CHEBI:33019"/>
        <dbReference type="ChEBI" id="CHEBI:33737"/>
        <dbReference type="ChEBI" id="CHEBI:33738"/>
        <dbReference type="ChEBI" id="CHEBI:61963"/>
        <dbReference type="ChEBI" id="CHEBI:65315"/>
        <dbReference type="ChEBI" id="CHEBI:136798"/>
        <dbReference type="ChEBI" id="CHEBI:456215"/>
        <dbReference type="EC" id="2.8.1.4"/>
    </reaction>
</comment>
<feature type="binding site" evidence="18">
    <location>
        <position position="310"/>
    </location>
    <ligand>
        <name>ATP</name>
        <dbReference type="ChEBI" id="CHEBI:30616"/>
    </ligand>
</feature>
<comment type="similarity">
    <text evidence="12 18">Belongs to the ThiI family.</text>
</comment>
<feature type="domain" description="THUMP" evidence="20">
    <location>
        <begin position="87"/>
        <end position="188"/>
    </location>
</feature>
<dbReference type="InterPro" id="IPR004114">
    <property type="entry name" value="THUMP_dom"/>
</dbReference>
<evidence type="ECO:0000256" key="2">
    <source>
        <dbReference type="ARBA" id="ARBA00022490"/>
    </source>
</evidence>
<dbReference type="Pfam" id="PF02568">
    <property type="entry name" value="ThiI"/>
    <property type="match status" value="1"/>
</dbReference>
<feature type="region of interest" description="Disordered" evidence="19">
    <location>
        <begin position="1"/>
        <end position="20"/>
    </location>
</feature>
<dbReference type="GO" id="GO:0004810">
    <property type="term" value="F:CCA tRNA nucleotidyltransferase activity"/>
    <property type="evidence" value="ECO:0007669"/>
    <property type="project" value="InterPro"/>
</dbReference>
<comment type="pathway">
    <text evidence="18">Cofactor biosynthesis; thiamine diphosphate biosynthesis.</text>
</comment>
<dbReference type="GO" id="GO:0002937">
    <property type="term" value="P:tRNA 4-thiouridine biosynthesis"/>
    <property type="evidence" value="ECO:0007669"/>
    <property type="project" value="TreeGrafter"/>
</dbReference>
<dbReference type="Gene3D" id="3.40.50.620">
    <property type="entry name" value="HUPs"/>
    <property type="match status" value="1"/>
</dbReference>
<comment type="caution">
    <text evidence="21">The sequence shown here is derived from an EMBL/GenBank/DDBJ whole genome shotgun (WGS) entry which is preliminary data.</text>
</comment>
<dbReference type="RefSeq" id="WP_246062121.1">
    <property type="nucleotide sequence ID" value="NZ_VFQC01000001.1"/>
</dbReference>
<dbReference type="PROSITE" id="PS51165">
    <property type="entry name" value="THUMP"/>
    <property type="match status" value="1"/>
</dbReference>
<evidence type="ECO:0000256" key="15">
    <source>
        <dbReference type="ARBA" id="ARBA00075337"/>
    </source>
</evidence>
<dbReference type="SUPFAM" id="SSF52402">
    <property type="entry name" value="Adenine nucleotide alpha hydrolases-like"/>
    <property type="match status" value="1"/>
</dbReference>
<dbReference type="InterPro" id="IPR049962">
    <property type="entry name" value="THUMP_ThiI"/>
</dbReference>
<comment type="function">
    <text evidence="11 18">Catalyzes the ATP-dependent transfer of a sulfur to tRNA to produce 4-thiouridine in position 8 of tRNAs, which functions as a near-UV photosensor. Also catalyzes the transfer of sulfur to the sulfur carrier protein ThiS, forming ThiS-thiocarboxylate. This is a step in the synthesis of thiazole, in the thiamine biosynthesis pathway. The sulfur is donated as persulfide by IscS.</text>
</comment>
<evidence type="ECO:0000256" key="19">
    <source>
        <dbReference type="SAM" id="MobiDB-lite"/>
    </source>
</evidence>
<evidence type="ECO:0000256" key="11">
    <source>
        <dbReference type="ARBA" id="ARBA00058382"/>
    </source>
</evidence>
<evidence type="ECO:0000256" key="5">
    <source>
        <dbReference type="ARBA" id="ARBA00022741"/>
    </source>
</evidence>
<evidence type="ECO:0000313" key="21">
    <source>
        <dbReference type="EMBL" id="TQN31324.1"/>
    </source>
</evidence>
<dbReference type="SUPFAM" id="SSF143437">
    <property type="entry name" value="THUMP domain-like"/>
    <property type="match status" value="1"/>
</dbReference>
<feature type="binding site" evidence="18">
    <location>
        <begin position="231"/>
        <end position="232"/>
    </location>
    <ligand>
        <name>ATP</name>
        <dbReference type="ChEBI" id="CHEBI:30616"/>
    </ligand>
</feature>
<keyword evidence="5 18" id="KW-0547">Nucleotide-binding</keyword>
<evidence type="ECO:0000256" key="9">
    <source>
        <dbReference type="ARBA" id="ARBA00050570"/>
    </source>
</evidence>
<proteinExistence type="inferred from homology"/>
<evidence type="ECO:0000256" key="13">
    <source>
        <dbReference type="ARBA" id="ARBA00066827"/>
    </source>
</evidence>
<feature type="binding site" evidence="18">
    <location>
        <begin position="206"/>
        <end position="207"/>
    </location>
    <ligand>
        <name>ATP</name>
        <dbReference type="ChEBI" id="CHEBI:30616"/>
    </ligand>
</feature>
<evidence type="ECO:0000256" key="18">
    <source>
        <dbReference type="HAMAP-Rule" id="MF_00021"/>
    </source>
</evidence>
<dbReference type="PANTHER" id="PTHR43209:SF1">
    <property type="entry name" value="TRNA SULFURTRANSFERASE"/>
    <property type="match status" value="1"/>
</dbReference>
<dbReference type="Pfam" id="PF22025">
    <property type="entry name" value="ThiI_fer"/>
    <property type="match status" value="1"/>
</dbReference>
<evidence type="ECO:0000256" key="17">
    <source>
        <dbReference type="ARBA" id="ARBA00080570"/>
    </source>
</evidence>
<dbReference type="GO" id="GO:0140741">
    <property type="term" value="F:tRNA-uracil-4 sulfurtransferase activity"/>
    <property type="evidence" value="ECO:0007669"/>
    <property type="project" value="UniProtKB-EC"/>
</dbReference>
<comment type="catalytic activity">
    <reaction evidence="10 18">
        <text>[ThiS sulfur-carrier protein]-C-terminal Gly-Gly-AMP + S-sulfanyl-L-cysteinyl-[cysteine desulfurase] + AH2 = [ThiS sulfur-carrier protein]-C-terminal-Gly-aminoethanethioate + L-cysteinyl-[cysteine desulfurase] + A + AMP + 2 H(+)</text>
        <dbReference type="Rhea" id="RHEA:43340"/>
        <dbReference type="Rhea" id="RHEA-COMP:12157"/>
        <dbReference type="Rhea" id="RHEA-COMP:12158"/>
        <dbReference type="Rhea" id="RHEA-COMP:12910"/>
        <dbReference type="Rhea" id="RHEA-COMP:19908"/>
        <dbReference type="ChEBI" id="CHEBI:13193"/>
        <dbReference type="ChEBI" id="CHEBI:15378"/>
        <dbReference type="ChEBI" id="CHEBI:17499"/>
        <dbReference type="ChEBI" id="CHEBI:29950"/>
        <dbReference type="ChEBI" id="CHEBI:61963"/>
        <dbReference type="ChEBI" id="CHEBI:90618"/>
        <dbReference type="ChEBI" id="CHEBI:232372"/>
        <dbReference type="ChEBI" id="CHEBI:456215"/>
    </reaction>
</comment>
<protein>
    <recommendedName>
        <fullName evidence="14 18">Probable tRNA sulfurtransferase</fullName>
        <ecNumber evidence="13 18">2.8.1.4</ecNumber>
    </recommendedName>
    <alternativeName>
        <fullName evidence="15 18">Sulfur carrier protein ThiS sulfurtransferase</fullName>
    </alternativeName>
    <alternativeName>
        <fullName evidence="16 18">Thiamine biosynthesis protein ThiI</fullName>
    </alternativeName>
    <alternativeName>
        <fullName evidence="17 18">tRNA 4-thiouridine synthase</fullName>
    </alternativeName>
</protein>
<evidence type="ECO:0000313" key="22">
    <source>
        <dbReference type="Proteomes" id="UP000317422"/>
    </source>
</evidence>
<feature type="binding site" evidence="18">
    <location>
        <position position="288"/>
    </location>
    <ligand>
        <name>ATP</name>
        <dbReference type="ChEBI" id="CHEBI:30616"/>
    </ligand>
</feature>
<dbReference type="InterPro" id="IPR049961">
    <property type="entry name" value="ThiI_N"/>
</dbReference>
<dbReference type="CDD" id="cd01712">
    <property type="entry name" value="PPase_ThiI"/>
    <property type="match status" value="1"/>
</dbReference>
<dbReference type="EMBL" id="VFQC01000001">
    <property type="protein sequence ID" value="TQN31324.1"/>
    <property type="molecule type" value="Genomic_DNA"/>
</dbReference>
<dbReference type="UniPathway" id="UPA00060"/>
<gene>
    <name evidence="18" type="primary">thiI</name>
    <name evidence="21" type="ORF">FHX37_1225</name>
</gene>
<dbReference type="FunFam" id="3.40.50.620:FF:000053">
    <property type="entry name" value="Probable tRNA sulfurtransferase"/>
    <property type="match status" value="1"/>
</dbReference>
<dbReference type="CDD" id="cd11716">
    <property type="entry name" value="THUMP_ThiI"/>
    <property type="match status" value="1"/>
</dbReference>
<keyword evidence="4 18" id="KW-0808">Transferase</keyword>
<comment type="subcellular location">
    <subcellularLocation>
        <location evidence="1 18">Cytoplasm</location>
    </subcellularLocation>
</comment>
<keyword evidence="6 18" id="KW-0067">ATP-binding</keyword>
<dbReference type="InterPro" id="IPR054173">
    <property type="entry name" value="ThiI_fer"/>
</dbReference>
<feature type="binding site" evidence="18">
    <location>
        <position position="319"/>
    </location>
    <ligand>
        <name>ATP</name>
        <dbReference type="ChEBI" id="CHEBI:30616"/>
    </ligand>
</feature>
<evidence type="ECO:0000256" key="7">
    <source>
        <dbReference type="ARBA" id="ARBA00022884"/>
    </source>
</evidence>
<name>A0A543NHT6_9ACTN</name>
<accession>A0A543NHT6</accession>
<evidence type="ECO:0000256" key="10">
    <source>
        <dbReference type="ARBA" id="ARBA00052330"/>
    </source>
</evidence>
<dbReference type="GO" id="GO:0009229">
    <property type="term" value="P:thiamine diphosphate biosynthetic process"/>
    <property type="evidence" value="ECO:0007669"/>
    <property type="project" value="UniProtKB-UniRule"/>
</dbReference>
<evidence type="ECO:0000256" key="8">
    <source>
        <dbReference type="ARBA" id="ARBA00022977"/>
    </source>
</evidence>
<evidence type="ECO:0000256" key="3">
    <source>
        <dbReference type="ARBA" id="ARBA00022555"/>
    </source>
</evidence>
<dbReference type="InterPro" id="IPR014729">
    <property type="entry name" value="Rossmann-like_a/b/a_fold"/>
</dbReference>
<dbReference type="HAMAP" id="MF_00021">
    <property type="entry name" value="ThiI"/>
    <property type="match status" value="1"/>
</dbReference>
<evidence type="ECO:0000256" key="1">
    <source>
        <dbReference type="ARBA" id="ARBA00004496"/>
    </source>
</evidence>
<keyword evidence="7 18" id="KW-0694">RNA-binding</keyword>
<dbReference type="GO" id="GO:0005829">
    <property type="term" value="C:cytosol"/>
    <property type="evidence" value="ECO:0007669"/>
    <property type="project" value="TreeGrafter"/>
</dbReference>
<dbReference type="InterPro" id="IPR020536">
    <property type="entry name" value="ThiI_AANH"/>
</dbReference>
<dbReference type="Pfam" id="PF02926">
    <property type="entry name" value="THUMP"/>
    <property type="match status" value="1"/>
</dbReference>
<dbReference type="EC" id="2.8.1.4" evidence="13 18"/>
<sequence length="424" mass="46019">MTATSETTEGSQTAHAAGPAGRDAGELCLLMKLGEIVLKGSNRKLFERRLHSNIRSAARGLGDIKLSQRGSGVIIIRLPDAPDERVAELAERVRNVMGIVWVHLVRRVAKDVDTVTDVAVRSLADRTGTFAVRARRRNKRFPMSSSELAGYVGARIKEHHGLAVNLKHPDNTVFLEVDKDEVFVFTDGIPGQGGLPVGMSGRGLALMSGGIDSPVAAHRMMRRGLKVDFLHFSGMPFTGPDSIYKAYSLVRQLDRFQVGSRLFVVPFGKAQQQLTTSGTDRLQILAQRRLMLKTAEALADNLGAETLITGDALGQVSSQTMTNITALDDSVDLPILRPLIGMDKVEIMDQARAIGTLSISELPDEDCCTLLTPRQAETAANVGDLRRIEKRLDAEELAEHLVTTAQVHKPSFLGEETVTVPSSG</sequence>
<keyword evidence="8 18" id="KW-0784">Thiamine biosynthesis</keyword>
<dbReference type="NCBIfam" id="TIGR00342">
    <property type="entry name" value="tRNA uracil 4-sulfurtransferase ThiI"/>
    <property type="match status" value="1"/>
</dbReference>
<keyword evidence="2 18" id="KW-0963">Cytoplasm</keyword>
<dbReference type="GO" id="GO:0000049">
    <property type="term" value="F:tRNA binding"/>
    <property type="evidence" value="ECO:0007669"/>
    <property type="project" value="UniProtKB-UniRule"/>
</dbReference>
<keyword evidence="22" id="KW-1185">Reference proteome</keyword>
<organism evidence="21 22">
    <name type="scientific">Haloactinospora alba</name>
    <dbReference type="NCBI Taxonomy" id="405555"/>
    <lineage>
        <taxon>Bacteria</taxon>
        <taxon>Bacillati</taxon>
        <taxon>Actinomycetota</taxon>
        <taxon>Actinomycetes</taxon>
        <taxon>Streptosporangiales</taxon>
        <taxon>Nocardiopsidaceae</taxon>
        <taxon>Haloactinospora</taxon>
    </lineage>
</organism>
<dbReference type="AlphaFoldDB" id="A0A543NHT6"/>
<feature type="compositionally biased region" description="Polar residues" evidence="19">
    <location>
        <begin position="1"/>
        <end position="14"/>
    </location>
</feature>
<evidence type="ECO:0000256" key="6">
    <source>
        <dbReference type="ARBA" id="ARBA00022840"/>
    </source>
</evidence>
<evidence type="ECO:0000256" key="12">
    <source>
        <dbReference type="ARBA" id="ARBA00061472"/>
    </source>
</evidence>
<evidence type="ECO:0000256" key="14">
    <source>
        <dbReference type="ARBA" id="ARBA00071867"/>
    </source>
</evidence>
<evidence type="ECO:0000259" key="20">
    <source>
        <dbReference type="PROSITE" id="PS51165"/>
    </source>
</evidence>
<dbReference type="GO" id="GO:0005524">
    <property type="term" value="F:ATP binding"/>
    <property type="evidence" value="ECO:0007669"/>
    <property type="project" value="UniProtKB-UniRule"/>
</dbReference>
<dbReference type="Proteomes" id="UP000317422">
    <property type="component" value="Unassembled WGS sequence"/>
</dbReference>
<evidence type="ECO:0000256" key="4">
    <source>
        <dbReference type="ARBA" id="ARBA00022679"/>
    </source>
</evidence>
<dbReference type="GO" id="GO:0009228">
    <property type="term" value="P:thiamine biosynthetic process"/>
    <property type="evidence" value="ECO:0007669"/>
    <property type="project" value="UniProtKB-KW"/>
</dbReference>
<dbReference type="SMART" id="SM00981">
    <property type="entry name" value="THUMP"/>
    <property type="match status" value="1"/>
</dbReference>
<dbReference type="GO" id="GO:0052837">
    <property type="term" value="P:thiazole biosynthetic process"/>
    <property type="evidence" value="ECO:0007669"/>
    <property type="project" value="TreeGrafter"/>
</dbReference>